<reference evidence="4 5" key="1">
    <citation type="journal article" date="2019" name="Nat. Med.">
        <title>A library of human gut bacterial isolates paired with longitudinal multiomics data enables mechanistic microbiome research.</title>
        <authorList>
            <person name="Poyet M."/>
            <person name="Groussin M."/>
            <person name="Gibbons S.M."/>
            <person name="Avila-Pacheco J."/>
            <person name="Jiang X."/>
            <person name="Kearney S.M."/>
            <person name="Perrotta A.R."/>
            <person name="Berdy B."/>
            <person name="Zhao S."/>
            <person name="Lieberman T.D."/>
            <person name="Swanson P.K."/>
            <person name="Smith M."/>
            <person name="Roesemann S."/>
            <person name="Alexander J.E."/>
            <person name="Rich S.A."/>
            <person name="Livny J."/>
            <person name="Vlamakis H."/>
            <person name="Clish C."/>
            <person name="Bullock K."/>
            <person name="Deik A."/>
            <person name="Scott J."/>
            <person name="Pierce K.A."/>
            <person name="Xavier R.J."/>
            <person name="Alm E.J."/>
        </authorList>
    </citation>
    <scope>NUCLEOTIDE SEQUENCE [LARGE SCALE GENOMIC DNA]</scope>
    <source>
        <strain evidence="3 4">BIOML-A82</strain>
        <strain evidence="2 5">BIOML-A85</strain>
        <strain evidence="1 6">BIOML-A93</strain>
    </source>
</reference>
<proteinExistence type="predicted"/>
<dbReference type="Proteomes" id="UP000470952">
    <property type="component" value="Unassembled WGS sequence"/>
</dbReference>
<evidence type="ECO:0000313" key="4">
    <source>
        <dbReference type="Proteomes" id="UP000437380"/>
    </source>
</evidence>
<accession>A0A6I1BFZ7</accession>
<dbReference type="Proteomes" id="UP000437380">
    <property type="component" value="Unassembled WGS sequence"/>
</dbReference>
<sequence length="260" mass="30479">MAQYNTKMLIPLVKKMIEDGQLCKTLYTYMPIDLLEERVIPVFEECKLWFSSPANFNDPFDCKIYPNTPSEEELAQYLTTNAEDATPEDYISILEGIKKDPEGLIRRAIDNVMNRSGVKCFTPNNANILMWSHYTNSHKGICLEFDTLIDPEFFIYPIKVNYSEDYPILCYMDKSFTTELLRTKSKDWEYEDEVRIYKAESGYHNFNPKSLISVTFGCNTPEDKQTQIIERIRNNESLNHVRFFKCKTSSRQFKLDINPI</sequence>
<protein>
    <submittedName>
        <fullName evidence="3">DUF2971 domain-containing protein</fullName>
    </submittedName>
</protein>
<dbReference type="EMBL" id="WDAG01000046">
    <property type="protein sequence ID" value="KAB6654429.1"/>
    <property type="molecule type" value="Genomic_DNA"/>
</dbReference>
<evidence type="ECO:0000313" key="2">
    <source>
        <dbReference type="EMBL" id="KAB6685857.1"/>
    </source>
</evidence>
<evidence type="ECO:0000313" key="6">
    <source>
        <dbReference type="Proteomes" id="UP000470952"/>
    </source>
</evidence>
<evidence type="ECO:0000313" key="5">
    <source>
        <dbReference type="Proteomes" id="UP000470777"/>
    </source>
</evidence>
<dbReference type="Pfam" id="PF11185">
    <property type="entry name" value="DUF2971"/>
    <property type="match status" value="1"/>
</dbReference>
<dbReference type="Proteomes" id="UP000470777">
    <property type="component" value="Unassembled WGS sequence"/>
</dbReference>
<evidence type="ECO:0000313" key="3">
    <source>
        <dbReference type="EMBL" id="KAB6695461.1"/>
    </source>
</evidence>
<comment type="caution">
    <text evidence="3">The sequence shown here is derived from an EMBL/GenBank/DDBJ whole genome shotgun (WGS) entry which is preliminary data.</text>
</comment>
<gene>
    <name evidence="3" type="ORF">GAY17_22335</name>
    <name evidence="1" type="ORF">GAZ76_22105</name>
    <name evidence="2" type="ORF">GAZ92_22500</name>
</gene>
<name>A0A6I1BFZ7_PHOVU</name>
<dbReference type="EMBL" id="WCZV01000051">
    <property type="protein sequence ID" value="KAB6695461.1"/>
    <property type="molecule type" value="Genomic_DNA"/>
</dbReference>
<evidence type="ECO:0000313" key="1">
    <source>
        <dbReference type="EMBL" id="KAB6654429.1"/>
    </source>
</evidence>
<dbReference type="RefSeq" id="WP_130085456.1">
    <property type="nucleotide sequence ID" value="NZ_RCXY01000051.1"/>
</dbReference>
<dbReference type="InterPro" id="IPR021352">
    <property type="entry name" value="DUF2971"/>
</dbReference>
<dbReference type="EMBL" id="WCZY01000053">
    <property type="protein sequence ID" value="KAB6685857.1"/>
    <property type="molecule type" value="Genomic_DNA"/>
</dbReference>
<dbReference type="AlphaFoldDB" id="A0A6I1BFZ7"/>
<organism evidence="3 4">
    <name type="scientific">Phocaeicola vulgatus</name>
    <name type="common">Bacteroides vulgatus</name>
    <dbReference type="NCBI Taxonomy" id="821"/>
    <lineage>
        <taxon>Bacteria</taxon>
        <taxon>Pseudomonadati</taxon>
        <taxon>Bacteroidota</taxon>
        <taxon>Bacteroidia</taxon>
        <taxon>Bacteroidales</taxon>
        <taxon>Bacteroidaceae</taxon>
        <taxon>Phocaeicola</taxon>
    </lineage>
</organism>